<protein>
    <recommendedName>
        <fullName evidence="3">Flavin-nucleotide-binding protein</fullName>
    </recommendedName>
</protein>
<comment type="caution">
    <text evidence="1">The sequence shown here is derived from an EMBL/GenBank/DDBJ whole genome shotgun (WGS) entry which is preliminary data.</text>
</comment>
<dbReference type="SUPFAM" id="SSF50475">
    <property type="entry name" value="FMN-binding split barrel"/>
    <property type="match status" value="1"/>
</dbReference>
<dbReference type="RefSeq" id="WP_111162759.1">
    <property type="nucleotide sequence ID" value="NZ_PCDP01000054.1"/>
</dbReference>
<dbReference type="InterPro" id="IPR012349">
    <property type="entry name" value="Split_barrel_FMN-bd"/>
</dbReference>
<dbReference type="Gene3D" id="2.30.110.10">
    <property type="entry name" value="Electron Transport, Fmn-binding Protein, Chain A"/>
    <property type="match status" value="1"/>
</dbReference>
<organism evidence="1 2">
    <name type="scientific">Rhizobium tubonense</name>
    <dbReference type="NCBI Taxonomy" id="484088"/>
    <lineage>
        <taxon>Bacteria</taxon>
        <taxon>Pseudomonadati</taxon>
        <taxon>Pseudomonadota</taxon>
        <taxon>Alphaproteobacteria</taxon>
        <taxon>Hyphomicrobiales</taxon>
        <taxon>Rhizobiaceae</taxon>
        <taxon>Rhizobium/Agrobacterium group</taxon>
        <taxon>Rhizobium</taxon>
    </lineage>
</organism>
<keyword evidence="2" id="KW-1185">Reference proteome</keyword>
<evidence type="ECO:0000313" key="1">
    <source>
        <dbReference type="EMBL" id="PZM10030.1"/>
    </source>
</evidence>
<dbReference type="Proteomes" id="UP000248925">
    <property type="component" value="Unassembled WGS sequence"/>
</dbReference>
<accession>A0A2W4EFM2</accession>
<evidence type="ECO:0008006" key="3">
    <source>
        <dbReference type="Google" id="ProtNLM"/>
    </source>
</evidence>
<sequence length="156" mass="18637">MFIKALRWEECVAFLSRHRVGRLAASKDNWAYIVPIHYAFVDDRFYSFSLAGQKIEWMRENPRVCIEVDEFSEHRCWESVVARGLYQELPDNDQWHDERMRAWGLLQKHNDWWEPGALKPRPEEREIRSDTIFFRVTVQDLTGRKALGDQWRAGAP</sequence>
<dbReference type="InterPro" id="IPR024747">
    <property type="entry name" value="Pyridox_Oxase-rel"/>
</dbReference>
<gene>
    <name evidence="1" type="ORF">CPY51_23995</name>
</gene>
<evidence type="ECO:0000313" key="2">
    <source>
        <dbReference type="Proteomes" id="UP000248925"/>
    </source>
</evidence>
<dbReference type="AlphaFoldDB" id="A0A2W4EFM2"/>
<dbReference type="Pfam" id="PF12900">
    <property type="entry name" value="Pyridox_ox_2"/>
    <property type="match status" value="1"/>
</dbReference>
<dbReference type="EMBL" id="PCDP01000054">
    <property type="protein sequence ID" value="PZM10030.1"/>
    <property type="molecule type" value="Genomic_DNA"/>
</dbReference>
<reference evidence="1 2" key="1">
    <citation type="journal article" date="2018" name="Sci. Rep.">
        <title>Rhizobium tumorigenes sp. nov., a novel plant tumorigenic bacterium isolated from cane gall tumors on thornless blackberry.</title>
        <authorList>
            <person name="Kuzmanovi N."/>
            <person name="Smalla K."/>
            <person name="Gronow S."/>
            <person name="PuBawska J."/>
        </authorList>
    </citation>
    <scope>NUCLEOTIDE SEQUENCE [LARGE SCALE GENOMIC DNA]</scope>
    <source>
        <strain evidence="1 2">CCBAU 85046</strain>
    </source>
</reference>
<name>A0A2W4EFM2_9HYPH</name>
<proteinExistence type="predicted"/>
<dbReference type="OrthoDB" id="8137294at2"/>